<name>A0A2M6P176_9BACT</name>
<comment type="caution">
    <text evidence="2">The sequence shown here is derived from an EMBL/GenBank/DDBJ whole genome shotgun (WGS) entry which is preliminary data.</text>
</comment>
<feature type="transmembrane region" description="Helical" evidence="1">
    <location>
        <begin position="12"/>
        <end position="35"/>
    </location>
</feature>
<evidence type="ECO:0000313" key="3">
    <source>
        <dbReference type="Proteomes" id="UP000228528"/>
    </source>
</evidence>
<keyword evidence="1" id="KW-1133">Transmembrane helix</keyword>
<keyword evidence="1" id="KW-0812">Transmembrane</keyword>
<proteinExistence type="predicted"/>
<dbReference type="Proteomes" id="UP000228528">
    <property type="component" value="Unassembled WGS sequence"/>
</dbReference>
<keyword evidence="1" id="KW-0472">Membrane</keyword>
<evidence type="ECO:0008006" key="4">
    <source>
        <dbReference type="Google" id="ProtNLM"/>
    </source>
</evidence>
<dbReference type="EMBL" id="PFBW01000102">
    <property type="protein sequence ID" value="PIR77466.1"/>
    <property type="molecule type" value="Genomic_DNA"/>
</dbReference>
<reference evidence="3" key="1">
    <citation type="submission" date="2017-09" db="EMBL/GenBank/DDBJ databases">
        <title>Depth-based differentiation of microbial function through sediment-hosted aquifers and enrichment of novel symbionts in the deep terrestrial subsurface.</title>
        <authorList>
            <person name="Probst A.J."/>
            <person name="Ladd B."/>
            <person name="Jarett J.K."/>
            <person name="Geller-Mcgrath D.E."/>
            <person name="Sieber C.M.K."/>
            <person name="Emerson J.B."/>
            <person name="Anantharaman K."/>
            <person name="Thomas B.C."/>
            <person name="Malmstrom R."/>
            <person name="Stieglmeier M."/>
            <person name="Klingl A."/>
            <person name="Woyke T."/>
            <person name="Ryan C.M."/>
            <person name="Banfield J.F."/>
        </authorList>
    </citation>
    <scope>NUCLEOTIDE SEQUENCE [LARGE SCALE GENOMIC DNA]</scope>
</reference>
<accession>A0A2M6P176</accession>
<gene>
    <name evidence="2" type="ORF">COU30_02325</name>
</gene>
<feature type="transmembrane region" description="Helical" evidence="1">
    <location>
        <begin position="41"/>
        <end position="69"/>
    </location>
</feature>
<evidence type="ECO:0000256" key="1">
    <source>
        <dbReference type="SAM" id="Phobius"/>
    </source>
</evidence>
<organism evidence="2 3">
    <name type="scientific">Candidatus Magasanikbacteria bacterium CG10_big_fil_rev_8_21_14_0_10_38_6</name>
    <dbReference type="NCBI Taxonomy" id="1974647"/>
    <lineage>
        <taxon>Bacteria</taxon>
        <taxon>Candidatus Magasanikiibacteriota</taxon>
    </lineage>
</organism>
<evidence type="ECO:0000313" key="2">
    <source>
        <dbReference type="EMBL" id="PIR77466.1"/>
    </source>
</evidence>
<dbReference type="Gene3D" id="6.10.140.1340">
    <property type="match status" value="1"/>
</dbReference>
<sequence length="77" mass="8611">MKHISRTHWQQAPVLRVLFCIAGIIVIAAVLLGYYVHSGFFFLAIVVGFMQIVFSITGWCPMAIVLQLFGLPCTVKK</sequence>
<dbReference type="AlphaFoldDB" id="A0A2M6P176"/>
<protein>
    <recommendedName>
        <fullName evidence="4">DUF2892 domain-containing protein</fullName>
    </recommendedName>
</protein>